<name>A0ABV8NV08_9BURK</name>
<dbReference type="PANTHER" id="PTHR33799">
    <property type="entry name" value="PTS PERMEASE-RELATED-RELATED"/>
    <property type="match status" value="1"/>
</dbReference>
<dbReference type="PANTHER" id="PTHR33799:SF1">
    <property type="entry name" value="PTS SYSTEM MANNOSE-SPECIFIC EIIAB COMPONENT-RELATED"/>
    <property type="match status" value="1"/>
</dbReference>
<sequence length="142" mass="14979">MAAIVLVMHAPLATAFAECARHVLGSAPALQVFDVQPEGNPDELVPRLADLLAQARSAGEETLILCDIYGATPFNIAKRALAQDARQGGQSRLLTGTNLCMVLKALTEKQKMPEQLSQQVRQGALKGIVDTGPADTDGDVCA</sequence>
<proteinExistence type="predicted"/>
<keyword evidence="2" id="KW-0762">Sugar transport</keyword>
<keyword evidence="3" id="KW-1185">Reference proteome</keyword>
<gene>
    <name evidence="2" type="ORF">ACFOY1_02700</name>
</gene>
<dbReference type="PROSITE" id="PS51096">
    <property type="entry name" value="PTS_EIIA_TYPE_4"/>
    <property type="match status" value="1"/>
</dbReference>
<dbReference type="Pfam" id="PF03610">
    <property type="entry name" value="EIIA-man"/>
    <property type="match status" value="1"/>
</dbReference>
<dbReference type="Proteomes" id="UP001595848">
    <property type="component" value="Unassembled WGS sequence"/>
</dbReference>
<evidence type="ECO:0000313" key="2">
    <source>
        <dbReference type="EMBL" id="MFC4199853.1"/>
    </source>
</evidence>
<accession>A0ABV8NV08</accession>
<dbReference type="InterPro" id="IPR004701">
    <property type="entry name" value="PTS_EIIA_man-typ"/>
</dbReference>
<evidence type="ECO:0000259" key="1">
    <source>
        <dbReference type="PROSITE" id="PS51096"/>
    </source>
</evidence>
<reference evidence="3" key="1">
    <citation type="journal article" date="2019" name="Int. J. Syst. Evol. Microbiol.">
        <title>The Global Catalogue of Microorganisms (GCM) 10K type strain sequencing project: providing services to taxonomists for standard genome sequencing and annotation.</title>
        <authorList>
            <consortium name="The Broad Institute Genomics Platform"/>
            <consortium name="The Broad Institute Genome Sequencing Center for Infectious Disease"/>
            <person name="Wu L."/>
            <person name="Ma J."/>
        </authorList>
    </citation>
    <scope>NUCLEOTIDE SEQUENCE [LARGE SCALE GENOMIC DNA]</scope>
    <source>
        <strain evidence="3">LMG 24813</strain>
    </source>
</reference>
<organism evidence="2 3">
    <name type="scientific">Candidimonas humi</name>
    <dbReference type="NCBI Taxonomy" id="683355"/>
    <lineage>
        <taxon>Bacteria</taxon>
        <taxon>Pseudomonadati</taxon>
        <taxon>Pseudomonadota</taxon>
        <taxon>Betaproteobacteria</taxon>
        <taxon>Burkholderiales</taxon>
        <taxon>Alcaligenaceae</taxon>
        <taxon>Candidimonas</taxon>
    </lineage>
</organism>
<feature type="domain" description="PTS EIIA type-4" evidence="1">
    <location>
        <begin position="1"/>
        <end position="128"/>
    </location>
</feature>
<dbReference type="RefSeq" id="WP_217962456.1">
    <property type="nucleotide sequence ID" value="NZ_JAHTBN010000001.1"/>
</dbReference>
<dbReference type="EMBL" id="JBHSBV010000001">
    <property type="protein sequence ID" value="MFC4199853.1"/>
    <property type="molecule type" value="Genomic_DNA"/>
</dbReference>
<comment type="caution">
    <text evidence="2">The sequence shown here is derived from an EMBL/GenBank/DDBJ whole genome shotgun (WGS) entry which is preliminary data.</text>
</comment>
<protein>
    <submittedName>
        <fullName evidence="2">PTS sugar transporter subunit IIA</fullName>
    </submittedName>
</protein>
<dbReference type="InterPro" id="IPR051471">
    <property type="entry name" value="Bacterial_PTS_sugar_comp"/>
</dbReference>
<keyword evidence="2" id="KW-0813">Transport</keyword>
<evidence type="ECO:0000313" key="3">
    <source>
        <dbReference type="Proteomes" id="UP001595848"/>
    </source>
</evidence>